<protein>
    <submittedName>
        <fullName evidence="2">Uncharacterized protein</fullName>
    </submittedName>
</protein>
<keyword evidence="3" id="KW-1185">Reference proteome</keyword>
<dbReference type="KEGG" id="rtu:PR017_23810"/>
<keyword evidence="2" id="KW-0614">Plasmid</keyword>
<organism evidence="2 3">
    <name type="scientific">Rhizobium tumorigenes</name>
    <dbReference type="NCBI Taxonomy" id="2041385"/>
    <lineage>
        <taxon>Bacteria</taxon>
        <taxon>Pseudomonadati</taxon>
        <taxon>Pseudomonadota</taxon>
        <taxon>Alphaproteobacteria</taxon>
        <taxon>Hyphomicrobiales</taxon>
        <taxon>Rhizobiaceae</taxon>
        <taxon>Rhizobium/Agrobacterium group</taxon>
        <taxon>Rhizobium</taxon>
    </lineage>
</organism>
<dbReference type="Proteomes" id="UP000249499">
    <property type="component" value="Plasmid unnamed1"/>
</dbReference>
<accession>A0AAF1KU86</accession>
<feature type="transmembrane region" description="Helical" evidence="1">
    <location>
        <begin position="90"/>
        <end position="107"/>
    </location>
</feature>
<reference evidence="2 3" key="1">
    <citation type="journal article" date="2018" name="Sci. Rep.">
        <title>Rhizobium tumorigenes sp. nov., a novel plant tumorigenic bacterium isolated from cane gall tumors on thornless blackberry.</title>
        <authorList>
            <person name="Kuzmanovi N."/>
            <person name="Smalla K."/>
            <person name="Gronow S."/>
            <person name="PuBawska J."/>
        </authorList>
    </citation>
    <scope>NUCLEOTIDE SEQUENCE [LARGE SCALE GENOMIC DNA]</scope>
    <source>
        <strain evidence="2 3">1078</strain>
    </source>
</reference>
<evidence type="ECO:0000313" key="3">
    <source>
        <dbReference type="Proteomes" id="UP000249499"/>
    </source>
</evidence>
<sequence length="156" mass="17121">MMLAHIRDNFAAAFFPRLSEWAAAAGVFLIGLVLAANPDLMATTKTQAYQLMLMIATQRSWAIGLMVFGGARLVVLLINGAWRRSPHLRAAMAFFSCFPYSLIFLSFQPTFGISMVLASIPLGMDMINVLRAAGDARTIDTKMNAQRAGRRGPRQP</sequence>
<dbReference type="RefSeq" id="WP_111221608.1">
    <property type="nucleotide sequence ID" value="NZ_CP117258.1"/>
</dbReference>
<evidence type="ECO:0000313" key="2">
    <source>
        <dbReference type="EMBL" id="WFR98730.1"/>
    </source>
</evidence>
<gene>
    <name evidence="2" type="ORF">PR017_23810</name>
</gene>
<dbReference type="AlphaFoldDB" id="A0AAF1KU86"/>
<keyword evidence="1" id="KW-0812">Transmembrane</keyword>
<reference evidence="3" key="2">
    <citation type="journal article" date="2023" name="MicrobiologyOpen">
        <title>Genomics of the tumorigenes clade of the family Rhizobiaceae and description of Rhizobium rhododendri sp. nov.</title>
        <authorList>
            <person name="Kuzmanovic N."/>
            <person name="diCenzo G.C."/>
            <person name="Bunk B."/>
            <person name="Sproeer C."/>
            <person name="Fruehling A."/>
            <person name="Neumann-Schaal M."/>
            <person name="Overmann J."/>
            <person name="Smalla K."/>
        </authorList>
    </citation>
    <scope>NUCLEOTIDE SEQUENCE [LARGE SCALE GENOMIC DNA]</scope>
    <source>
        <strain evidence="3">1078</strain>
        <plasmid evidence="3">unnamed1</plasmid>
    </source>
</reference>
<dbReference type="EMBL" id="CP117258">
    <property type="protein sequence ID" value="WFR98730.1"/>
    <property type="molecule type" value="Genomic_DNA"/>
</dbReference>
<feature type="transmembrane region" description="Helical" evidence="1">
    <location>
        <begin position="59"/>
        <end position="78"/>
    </location>
</feature>
<proteinExistence type="predicted"/>
<keyword evidence="1" id="KW-0472">Membrane</keyword>
<name>A0AAF1KU86_9HYPH</name>
<keyword evidence="1" id="KW-1133">Transmembrane helix</keyword>
<evidence type="ECO:0000256" key="1">
    <source>
        <dbReference type="SAM" id="Phobius"/>
    </source>
</evidence>
<geneLocation type="plasmid" evidence="2 3">
    <name>unnamed1</name>
</geneLocation>